<protein>
    <submittedName>
        <fullName evidence="2">Uncharacterized protein</fullName>
    </submittedName>
</protein>
<keyword evidence="3" id="KW-1185">Reference proteome</keyword>
<sequence length="165" mass="18794">MTLSLAFWLCCVFWHHFDAQINHGAAHSCHEALLSHVYCNGYCDVSLDLNIVSGQEIRFVRVYDPNTVAAFLPVHSVSLFRRGMHQAPKCQVMSYQVTLQLPAPASSSDKRFYPVTLYINPPTCRGYESRPSWKLYRAHHYTTQQVCLGSGDSLLIDFFNVSYLT</sequence>
<evidence type="ECO:0000313" key="3">
    <source>
        <dbReference type="Proteomes" id="UP000183971"/>
    </source>
</evidence>
<organism evidence="2 3">
    <name type="scientific">Fusarium proliferatum (strain ET1)</name>
    <name type="common">Orchid endophyte fungus</name>
    <dbReference type="NCBI Taxonomy" id="1227346"/>
    <lineage>
        <taxon>Eukaryota</taxon>
        <taxon>Fungi</taxon>
        <taxon>Dikarya</taxon>
        <taxon>Ascomycota</taxon>
        <taxon>Pezizomycotina</taxon>
        <taxon>Sordariomycetes</taxon>
        <taxon>Hypocreomycetidae</taxon>
        <taxon>Hypocreales</taxon>
        <taxon>Nectriaceae</taxon>
        <taxon>Fusarium</taxon>
        <taxon>Fusarium fujikuroi species complex</taxon>
    </lineage>
</organism>
<feature type="signal peptide" evidence="1">
    <location>
        <begin position="1"/>
        <end position="19"/>
    </location>
</feature>
<evidence type="ECO:0000256" key="1">
    <source>
        <dbReference type="SAM" id="SignalP"/>
    </source>
</evidence>
<dbReference type="Proteomes" id="UP000183971">
    <property type="component" value="Unassembled WGS sequence"/>
</dbReference>
<accession>A0A1L7V0C0</accession>
<evidence type="ECO:0000313" key="2">
    <source>
        <dbReference type="EMBL" id="CZR34014.1"/>
    </source>
</evidence>
<gene>
    <name evidence="2" type="ORF">FPRO_01476</name>
</gene>
<dbReference type="EMBL" id="FJOF01000001">
    <property type="protein sequence ID" value="CZR34014.1"/>
    <property type="molecule type" value="Genomic_DNA"/>
</dbReference>
<dbReference type="GeneID" id="42046363"/>
<name>A0A1L7V0C0_FUSPR</name>
<dbReference type="AlphaFoldDB" id="A0A1L7V0C0"/>
<feature type="chain" id="PRO_5012069393" evidence="1">
    <location>
        <begin position="20"/>
        <end position="165"/>
    </location>
</feature>
<reference evidence="3" key="1">
    <citation type="journal article" date="2016" name="Genome Biol. Evol.">
        <title>Comparative 'omics' of the Fusarium fujikuroi species complex highlights differences in genetic potential and metabolite synthesis.</title>
        <authorList>
            <person name="Niehaus E.-M."/>
            <person name="Muensterkoetter M."/>
            <person name="Proctor R.H."/>
            <person name="Brown D.W."/>
            <person name="Sharon A."/>
            <person name="Idan Y."/>
            <person name="Oren-Young L."/>
            <person name="Sieber C.M."/>
            <person name="Novak O."/>
            <person name="Pencik A."/>
            <person name="Tarkowska D."/>
            <person name="Hromadova K."/>
            <person name="Freeman S."/>
            <person name="Maymon M."/>
            <person name="Elazar M."/>
            <person name="Youssef S.A."/>
            <person name="El-Shabrawy E.S.M."/>
            <person name="Shalaby A.B.A."/>
            <person name="Houterman P."/>
            <person name="Brock N.L."/>
            <person name="Burkhardt I."/>
            <person name="Tsavkelova E.A."/>
            <person name="Dickschat J.S."/>
            <person name="Galuszka P."/>
            <person name="Gueldener U."/>
            <person name="Tudzynski B."/>
        </authorList>
    </citation>
    <scope>NUCLEOTIDE SEQUENCE [LARGE SCALE GENOMIC DNA]</scope>
    <source>
        <strain evidence="3">ET1</strain>
    </source>
</reference>
<comment type="caution">
    <text evidence="2">The sequence shown here is derived from an EMBL/GenBank/DDBJ whole genome shotgun (WGS) entry which is preliminary data.</text>
</comment>
<dbReference type="RefSeq" id="XP_031074997.1">
    <property type="nucleotide sequence ID" value="XM_031231050.1"/>
</dbReference>
<keyword evidence="1" id="KW-0732">Signal</keyword>
<dbReference type="VEuPathDB" id="FungiDB:FPRO_01476"/>
<proteinExistence type="predicted"/>